<feature type="domain" description="WSC" evidence="4">
    <location>
        <begin position="1089"/>
        <end position="1184"/>
    </location>
</feature>
<gene>
    <name evidence="6" type="primary">20349148</name>
    <name evidence="5" type="ORF">GGTG_08690</name>
</gene>
<feature type="chain" id="PRO_5015094932" description="WSC domain-containing protein" evidence="3">
    <location>
        <begin position="25"/>
        <end position="1575"/>
    </location>
</feature>
<organism evidence="5">
    <name type="scientific">Gaeumannomyces tritici (strain R3-111a-1)</name>
    <name type="common">Wheat and barley take-all root rot fungus</name>
    <name type="synonym">Gaeumannomyces graminis var. tritici</name>
    <dbReference type="NCBI Taxonomy" id="644352"/>
    <lineage>
        <taxon>Eukaryota</taxon>
        <taxon>Fungi</taxon>
        <taxon>Dikarya</taxon>
        <taxon>Ascomycota</taxon>
        <taxon>Pezizomycotina</taxon>
        <taxon>Sordariomycetes</taxon>
        <taxon>Sordariomycetidae</taxon>
        <taxon>Magnaporthales</taxon>
        <taxon>Magnaporthaceae</taxon>
        <taxon>Gaeumannomyces</taxon>
    </lineage>
</organism>
<dbReference type="PROSITE" id="PS51257">
    <property type="entry name" value="PROKAR_LIPOPROTEIN"/>
    <property type="match status" value="1"/>
</dbReference>
<dbReference type="SUPFAM" id="SSF50998">
    <property type="entry name" value="Quinoprotein alcohol dehydrogenase-like"/>
    <property type="match status" value="1"/>
</dbReference>
<dbReference type="PANTHER" id="PTHR45964:SF9">
    <property type="entry name" value="SULFOTRANSFERASE"/>
    <property type="match status" value="1"/>
</dbReference>
<feature type="compositionally biased region" description="Low complexity" evidence="2">
    <location>
        <begin position="1061"/>
        <end position="1075"/>
    </location>
</feature>
<feature type="domain" description="WSC" evidence="4">
    <location>
        <begin position="1461"/>
        <end position="1561"/>
    </location>
</feature>
<evidence type="ECO:0000313" key="6">
    <source>
        <dbReference type="EnsemblFungi" id="EJT74852"/>
    </source>
</evidence>
<dbReference type="VEuPathDB" id="FungiDB:GGTG_08690"/>
<evidence type="ECO:0000259" key="4">
    <source>
        <dbReference type="PROSITE" id="PS51212"/>
    </source>
</evidence>
<dbReference type="eggNOG" id="KOG4157">
    <property type="taxonomic scope" value="Eukaryota"/>
</dbReference>
<accession>J3P5A1</accession>
<dbReference type="OrthoDB" id="5985073at2759"/>
<dbReference type="EnsemblFungi" id="EJT74852">
    <property type="protein sequence ID" value="EJT74852"/>
    <property type="gene ID" value="GGTG_08690"/>
</dbReference>
<dbReference type="InterPro" id="IPR051589">
    <property type="entry name" value="Sialate-O-sulfotransferase"/>
</dbReference>
<sequence>MAARGFLRVLGAMSMVLSLGSCLASTDTITWGGDNSRAGYQPNKNMDPAVVASSDFGQIFQIKLPGNYGGEREEFFSMPLVYTPGNDENGRQFLYLATTQNNVYKLDAKTGEILARTNLGIPFLSRDLNTTGLGFCYDISPHVGIIGTGVIDPATDTLYIAAKTYSDQSRLYEPQGRPSGRYNIHALDVNTLESRPNFPINFEGQDARNNVGRPFNGGMHNQRPGMLHPAGSQFVYVAFGSHCVLYNFTGRIIGFDKTSGKLVEHFATLGQDVRSPTKGAGIWMSGGGLASDDKGSMFYATGNGYASQLHDIPVSGRSPPTALDEAVVHHTILEDGKLNVVDFFMPEEKEELDGADNDLGTSPFELLPSQFSCGSVRRIGVVTGKTGWTYFLNLDDLGGYRTKTPFPQPKGSRDRILGKILQLNSVYAGAGVYPGEGGYIYIPVINNPTTVIKFTCSNGVPSFAKVGETPERNGGILGISHGTVTSLNGQPGTGLLWTTDVRSDFPSGASIKVHEAIPGPDGKLKLIKGFKLNDIKKFTRAVLGNGILYVPSQGTITAYGAPTSSPLNCTGAGSFGKIDVGVEAPEKTITCEAKIATTVNSATLSSTEYSVVGVPQLPATVAAGDKFTFKVHYKATKVGDSTGTVVLGTTNSAGGYSKTTSVRVSGTAESSGPLLFVQPSNIIFSQVPLGAGPTSQSVIISNLGKAALAIQSTQFSLVGPQGPFVDPTTTPGQTGSNDTAGTAGTSKIGHFTFSNLPSTSMDPESQQAVSVIFDPTEIGNFTAYCVMTTSGGNAVISVTASTGAAPVAVLEWEKADGSGWVTWDKTSSLTFGNVLQNTEKGLKLRLRNGAPPGSLPLRITISKPPFGVGGIISTRTASELGEGISLDPGEVSEANMFCAPPKAQWNTDSYTGKVAWTFNFNDLSLGKVDVPFDCKAIAQQGGPLNSDSQGVYRYIGCFRENNPSRQLAQQLGADNAMTSNMCLQLCATKNYAYCGIQYHRECWGGPTIPKLKVLEGNCNFDCSGDIGQMCGGNGVNDGAGNAHLSMWATNTTIPPNPPANPSTTTSAVSSPTNTPVNPGGPYINSGVNGYKYIGCYSETPGGRSLSSGNTGDVRTVAGCVSTCKAKGFKYIALQYFGECWCGNNEFTQSPGVGLVADSQCNSLCRDNQTEYCGAGARNQVYQLETTLPISNSSSTSASSTSSSSTASSATTSTSSSSTALSTTSTDTTSSLSAVTTDLSSTTTGSSTSSTSATPTSSSSISTDSSTSNTLTSTAASTATDSSTSTSSSTGASTSTSASASSTSDVSSTSSTSTTDVSSSTTSTSTSSTASDSTASTTTSATSSSSSTSDATTSTSSTSSSASSTATSSSTSSSSTSSSSSASSTSLASTTSSTSPSVTSGSTTSSSTSSTSSTSTASSTSASTTSSSISSSSTSSTSSTSTTSSATPSSTVTPPLYPGNSNFSYYGCVSEPSSGRLFAKQIANLADMTQDKCLQACWMFKFAGIEYGRECWCGDVVNFKGNGGGTPGANVSESQCSFNCPGDATGKTKCGAGVRMNLFYRDPAKATPGKRSAPLV</sequence>
<reference evidence="5" key="2">
    <citation type="submission" date="2010-07" db="EMBL/GenBank/DDBJ databases">
        <authorList>
            <consortium name="The Broad Institute Genome Sequencing Platform"/>
            <consortium name="Broad Institute Genome Sequencing Center for Infectious Disease"/>
            <person name="Ma L.-J."/>
            <person name="Dead R."/>
            <person name="Young S."/>
            <person name="Zeng Q."/>
            <person name="Koehrsen M."/>
            <person name="Alvarado L."/>
            <person name="Berlin A."/>
            <person name="Chapman S.B."/>
            <person name="Chen Z."/>
            <person name="Freedman E."/>
            <person name="Gellesch M."/>
            <person name="Goldberg J."/>
            <person name="Griggs A."/>
            <person name="Gujja S."/>
            <person name="Heilman E.R."/>
            <person name="Heiman D."/>
            <person name="Hepburn T."/>
            <person name="Howarth C."/>
            <person name="Jen D."/>
            <person name="Larson L."/>
            <person name="Mehta T."/>
            <person name="Neiman D."/>
            <person name="Pearson M."/>
            <person name="Roberts A."/>
            <person name="Saif S."/>
            <person name="Shea T."/>
            <person name="Shenoy N."/>
            <person name="Sisk P."/>
            <person name="Stolte C."/>
            <person name="Sykes S."/>
            <person name="Walk T."/>
            <person name="White J."/>
            <person name="Yandava C."/>
            <person name="Haas B."/>
            <person name="Nusbaum C."/>
            <person name="Birren B."/>
        </authorList>
    </citation>
    <scope>NUCLEOTIDE SEQUENCE</scope>
    <source>
        <strain evidence="5">R3-111a-1</strain>
    </source>
</reference>
<evidence type="ECO:0000256" key="1">
    <source>
        <dbReference type="ARBA" id="ARBA00022737"/>
    </source>
</evidence>
<keyword evidence="1" id="KW-0677">Repeat</keyword>
<dbReference type="Proteomes" id="UP000006039">
    <property type="component" value="Unassembled WGS sequence"/>
</dbReference>
<evidence type="ECO:0000313" key="5">
    <source>
        <dbReference type="EMBL" id="EJT74852.1"/>
    </source>
</evidence>
<dbReference type="InterPro" id="IPR011047">
    <property type="entry name" value="Quinoprotein_ADH-like_sf"/>
</dbReference>
<dbReference type="EMBL" id="GL385398">
    <property type="protein sequence ID" value="EJT74852.1"/>
    <property type="molecule type" value="Genomic_DNA"/>
</dbReference>
<feature type="region of interest" description="Disordered" evidence="2">
    <location>
        <begin position="1054"/>
        <end position="1080"/>
    </location>
</feature>
<protein>
    <recommendedName>
        <fullName evidence="4">WSC domain-containing protein</fullName>
    </recommendedName>
</protein>
<keyword evidence="3" id="KW-0732">Signal</keyword>
<dbReference type="GeneID" id="20349148"/>
<dbReference type="SMART" id="SM00321">
    <property type="entry name" value="WSC"/>
    <property type="match status" value="3"/>
</dbReference>
<name>J3P5A1_GAET3</name>
<evidence type="ECO:0000256" key="2">
    <source>
        <dbReference type="SAM" id="MobiDB-lite"/>
    </source>
</evidence>
<feature type="domain" description="WSC" evidence="4">
    <location>
        <begin position="951"/>
        <end position="1044"/>
    </location>
</feature>
<dbReference type="PANTHER" id="PTHR45964">
    <property type="entry name" value="WSCD FAMILY MEMBER CG9164"/>
    <property type="match status" value="1"/>
</dbReference>
<dbReference type="HOGENOM" id="CLU_000702_0_0_1"/>
<dbReference type="InterPro" id="IPR002889">
    <property type="entry name" value="WSC_carb-bd"/>
</dbReference>
<dbReference type="Gene3D" id="2.60.40.10">
    <property type="entry name" value="Immunoglobulins"/>
    <property type="match status" value="1"/>
</dbReference>
<proteinExistence type="predicted"/>
<reference evidence="5" key="3">
    <citation type="submission" date="2010-09" db="EMBL/GenBank/DDBJ databases">
        <title>Annotation of Gaeumannomyces graminis var. tritici R3-111a-1.</title>
        <authorList>
            <consortium name="The Broad Institute Genome Sequencing Platform"/>
            <person name="Ma L.-J."/>
            <person name="Dead R."/>
            <person name="Young S.K."/>
            <person name="Zeng Q."/>
            <person name="Gargeya S."/>
            <person name="Fitzgerald M."/>
            <person name="Haas B."/>
            <person name="Abouelleil A."/>
            <person name="Alvarado L."/>
            <person name="Arachchi H.M."/>
            <person name="Berlin A."/>
            <person name="Brown A."/>
            <person name="Chapman S.B."/>
            <person name="Chen Z."/>
            <person name="Dunbar C."/>
            <person name="Freedman E."/>
            <person name="Gearin G."/>
            <person name="Gellesch M."/>
            <person name="Goldberg J."/>
            <person name="Griggs A."/>
            <person name="Gujja S."/>
            <person name="Heiman D."/>
            <person name="Howarth C."/>
            <person name="Larson L."/>
            <person name="Lui A."/>
            <person name="MacDonald P.J.P."/>
            <person name="Mehta T."/>
            <person name="Montmayeur A."/>
            <person name="Murphy C."/>
            <person name="Neiman D."/>
            <person name="Pearson M."/>
            <person name="Priest M."/>
            <person name="Roberts A."/>
            <person name="Saif S."/>
            <person name="Shea T."/>
            <person name="Shenoy N."/>
            <person name="Sisk P."/>
            <person name="Stolte C."/>
            <person name="Sykes S."/>
            <person name="Yandava C."/>
            <person name="Wortman J."/>
            <person name="Nusbaum C."/>
            <person name="Birren B."/>
        </authorList>
    </citation>
    <scope>NUCLEOTIDE SEQUENCE</scope>
    <source>
        <strain evidence="5">R3-111a-1</strain>
    </source>
</reference>
<dbReference type="PROSITE" id="PS51212">
    <property type="entry name" value="WSC"/>
    <property type="match status" value="3"/>
</dbReference>
<keyword evidence="7" id="KW-1185">Reference proteome</keyword>
<feature type="region of interest" description="Disordered" evidence="2">
    <location>
        <begin position="1190"/>
        <end position="1452"/>
    </location>
</feature>
<reference evidence="6" key="5">
    <citation type="submission" date="2018-04" db="UniProtKB">
        <authorList>
            <consortium name="EnsemblFungi"/>
        </authorList>
    </citation>
    <scope>IDENTIFICATION</scope>
    <source>
        <strain evidence="6">R3-111a-1</strain>
    </source>
</reference>
<dbReference type="RefSeq" id="XP_009224796.1">
    <property type="nucleotide sequence ID" value="XM_009226532.1"/>
</dbReference>
<dbReference type="Pfam" id="PF01822">
    <property type="entry name" value="WSC"/>
    <property type="match status" value="3"/>
</dbReference>
<evidence type="ECO:0000256" key="3">
    <source>
        <dbReference type="SAM" id="SignalP"/>
    </source>
</evidence>
<reference evidence="7" key="1">
    <citation type="submission" date="2010-07" db="EMBL/GenBank/DDBJ databases">
        <title>The genome sequence of Gaeumannomyces graminis var. tritici strain R3-111a-1.</title>
        <authorList>
            <consortium name="The Broad Institute Genome Sequencing Platform"/>
            <person name="Ma L.-J."/>
            <person name="Dead R."/>
            <person name="Young S."/>
            <person name="Zeng Q."/>
            <person name="Koehrsen M."/>
            <person name="Alvarado L."/>
            <person name="Berlin A."/>
            <person name="Chapman S.B."/>
            <person name="Chen Z."/>
            <person name="Freedman E."/>
            <person name="Gellesch M."/>
            <person name="Goldberg J."/>
            <person name="Griggs A."/>
            <person name="Gujja S."/>
            <person name="Heilman E.R."/>
            <person name="Heiman D."/>
            <person name="Hepburn T."/>
            <person name="Howarth C."/>
            <person name="Jen D."/>
            <person name="Larson L."/>
            <person name="Mehta T."/>
            <person name="Neiman D."/>
            <person name="Pearson M."/>
            <person name="Roberts A."/>
            <person name="Saif S."/>
            <person name="Shea T."/>
            <person name="Shenoy N."/>
            <person name="Sisk P."/>
            <person name="Stolte C."/>
            <person name="Sykes S."/>
            <person name="Walk T."/>
            <person name="White J."/>
            <person name="Yandava C."/>
            <person name="Haas B."/>
            <person name="Nusbaum C."/>
            <person name="Birren B."/>
        </authorList>
    </citation>
    <scope>NUCLEOTIDE SEQUENCE [LARGE SCALE GENOMIC DNA]</scope>
    <source>
        <strain evidence="7">R3-111a-1</strain>
    </source>
</reference>
<dbReference type="InterPro" id="IPR013783">
    <property type="entry name" value="Ig-like_fold"/>
</dbReference>
<dbReference type="STRING" id="644352.J3P5A1"/>
<feature type="signal peptide" evidence="3">
    <location>
        <begin position="1"/>
        <end position="24"/>
    </location>
</feature>
<reference evidence="6" key="4">
    <citation type="journal article" date="2015" name="G3 (Bethesda)">
        <title>Genome sequences of three phytopathogenic species of the Magnaporthaceae family of fungi.</title>
        <authorList>
            <person name="Okagaki L.H."/>
            <person name="Nunes C.C."/>
            <person name="Sailsbery J."/>
            <person name="Clay B."/>
            <person name="Brown D."/>
            <person name="John T."/>
            <person name="Oh Y."/>
            <person name="Young N."/>
            <person name="Fitzgerald M."/>
            <person name="Haas B.J."/>
            <person name="Zeng Q."/>
            <person name="Young S."/>
            <person name="Adiconis X."/>
            <person name="Fan L."/>
            <person name="Levin J.Z."/>
            <person name="Mitchell T.K."/>
            <person name="Okubara P.A."/>
            <person name="Farman M.L."/>
            <person name="Kohn L.M."/>
            <person name="Birren B."/>
            <person name="Ma L.-J."/>
            <person name="Dean R.A."/>
        </authorList>
    </citation>
    <scope>NUCLEOTIDE SEQUENCE</scope>
    <source>
        <strain evidence="6">R3-111a-1</strain>
    </source>
</reference>
<evidence type="ECO:0000313" key="7">
    <source>
        <dbReference type="Proteomes" id="UP000006039"/>
    </source>
</evidence>